<feature type="non-terminal residue" evidence="1">
    <location>
        <position position="168"/>
    </location>
</feature>
<accession>A0A382WIA7</accession>
<organism evidence="1">
    <name type="scientific">marine metagenome</name>
    <dbReference type="NCBI Taxonomy" id="408172"/>
    <lineage>
        <taxon>unclassified sequences</taxon>
        <taxon>metagenomes</taxon>
        <taxon>ecological metagenomes</taxon>
    </lineage>
</organism>
<dbReference type="EMBL" id="UINC01160088">
    <property type="protein sequence ID" value="SVD58533.1"/>
    <property type="molecule type" value="Genomic_DNA"/>
</dbReference>
<name>A0A382WIA7_9ZZZZ</name>
<dbReference type="AlphaFoldDB" id="A0A382WIA7"/>
<evidence type="ECO:0000313" key="1">
    <source>
        <dbReference type="EMBL" id="SVD58533.1"/>
    </source>
</evidence>
<proteinExistence type="predicted"/>
<reference evidence="1" key="1">
    <citation type="submission" date="2018-05" db="EMBL/GenBank/DDBJ databases">
        <authorList>
            <person name="Lanie J.A."/>
            <person name="Ng W.-L."/>
            <person name="Kazmierczak K.M."/>
            <person name="Andrzejewski T.M."/>
            <person name="Davidsen T.M."/>
            <person name="Wayne K.J."/>
            <person name="Tettelin H."/>
            <person name="Glass J.I."/>
            <person name="Rusch D."/>
            <person name="Podicherti R."/>
            <person name="Tsui H.-C.T."/>
            <person name="Winkler M.E."/>
        </authorList>
    </citation>
    <scope>NUCLEOTIDE SEQUENCE</scope>
</reference>
<dbReference type="PROSITE" id="PS51257">
    <property type="entry name" value="PROKAR_LIPOPROTEIN"/>
    <property type="match status" value="1"/>
</dbReference>
<sequence>MRRSNRSWALSLVLATIALIVACGNDDELNNAPTPTSAQPLSVAMPTSTIPASPWKSSQPMVFSWPPEIVTDTNGITTFDIWVNTGGLGISGGEVTLNYSGSGCMVQAFATGTLLGKDPLVGHQTINNNAGHAVLALARIGATQLPTNSDTFASVTMNCLPYATIPIL</sequence>
<gene>
    <name evidence="1" type="ORF">METZ01_LOCUS411387</name>
</gene>
<protein>
    <submittedName>
        <fullName evidence="1">Uncharacterized protein</fullName>
    </submittedName>
</protein>